<keyword evidence="1" id="KW-0472">Membrane</keyword>
<dbReference type="PANTHER" id="PTHR33129:SF1">
    <property type="entry name" value="ATP-BINDING PROTEIN"/>
    <property type="match status" value="1"/>
</dbReference>
<dbReference type="STRING" id="3055.A0A2K3DW07"/>
<dbReference type="Gramene" id="PNW84718">
    <property type="protein sequence ID" value="PNW84718"/>
    <property type="gene ID" value="CHLRE_03g155950v5"/>
</dbReference>
<evidence type="ECO:0000313" key="3">
    <source>
        <dbReference type="Proteomes" id="UP000006906"/>
    </source>
</evidence>
<sequence length="480" mass="52344">MVPIREALLSIVGENATAIQPIVAALSGLGFNEHEQAAAFRLLVLLVLLVLLLLTLTAGQLVRLARAEQSRRASLAAGRELQMFWEKLTAAELTTVDDQKVLSLPPGVRFPASTETLHQLLRRTCYDTAFNKMQDCLDEPSPGIRRFLVLGTQGIGKSVFLLDLLHRLACMRRTVVLLSDLTYPSALLFQPAGDGGGVFAADNPIEFKEELNDPNTWLLCDSIEFAYVNAITVMVSSPCAGAYNRFAKTKHLELWMGPWSLEEIRAARRLEPYRAEVDVETAERLYKTWGGIPRYVLENAKNPSMQRKLDDALASSDLFAVLRSVKQIEAAPEASHKLLHVQVDNACEKTEVVFGSDEIARRVIEKLQANGMVDLRQFLTWSAGEPTAASLARQCGAGRRWPRMGRRTDRLYGYGARAAGAAVRPGCCCPTLRAAGPCTGGVEGGGVGHTACAWRRGLRASCPPGMAAACAEPGMAAWRG</sequence>
<evidence type="ECO:0000256" key="1">
    <source>
        <dbReference type="SAM" id="Phobius"/>
    </source>
</evidence>
<dbReference type="RefSeq" id="XP_042925722.1">
    <property type="nucleotide sequence ID" value="XM_043060593.1"/>
</dbReference>
<reference evidence="2 3" key="1">
    <citation type="journal article" date="2007" name="Science">
        <title>The Chlamydomonas genome reveals the evolution of key animal and plant functions.</title>
        <authorList>
            <person name="Merchant S.S."/>
            <person name="Prochnik S.E."/>
            <person name="Vallon O."/>
            <person name="Harris E.H."/>
            <person name="Karpowicz S.J."/>
            <person name="Witman G.B."/>
            <person name="Terry A."/>
            <person name="Salamov A."/>
            <person name="Fritz-Laylin L.K."/>
            <person name="Marechal-Drouard L."/>
            <person name="Marshall W.F."/>
            <person name="Qu L.H."/>
            <person name="Nelson D.R."/>
            <person name="Sanderfoot A.A."/>
            <person name="Spalding M.H."/>
            <person name="Kapitonov V.V."/>
            <person name="Ren Q."/>
            <person name="Ferris P."/>
            <person name="Lindquist E."/>
            <person name="Shapiro H."/>
            <person name="Lucas S.M."/>
            <person name="Grimwood J."/>
            <person name="Schmutz J."/>
            <person name="Cardol P."/>
            <person name="Cerutti H."/>
            <person name="Chanfreau G."/>
            <person name="Chen C.L."/>
            <person name="Cognat V."/>
            <person name="Croft M.T."/>
            <person name="Dent R."/>
            <person name="Dutcher S."/>
            <person name="Fernandez E."/>
            <person name="Fukuzawa H."/>
            <person name="Gonzalez-Ballester D."/>
            <person name="Gonzalez-Halphen D."/>
            <person name="Hallmann A."/>
            <person name="Hanikenne M."/>
            <person name="Hippler M."/>
            <person name="Inwood W."/>
            <person name="Jabbari K."/>
            <person name="Kalanon M."/>
            <person name="Kuras R."/>
            <person name="Lefebvre P.A."/>
            <person name="Lemaire S.D."/>
            <person name="Lobanov A.V."/>
            <person name="Lohr M."/>
            <person name="Manuell A."/>
            <person name="Meier I."/>
            <person name="Mets L."/>
            <person name="Mittag M."/>
            <person name="Mittelmeier T."/>
            <person name="Moroney J.V."/>
            <person name="Moseley J."/>
            <person name="Napoli C."/>
            <person name="Nedelcu A.M."/>
            <person name="Niyogi K."/>
            <person name="Novoselov S.V."/>
            <person name="Paulsen I.T."/>
            <person name="Pazour G."/>
            <person name="Purton S."/>
            <person name="Ral J.P."/>
            <person name="Riano-Pachon D.M."/>
            <person name="Riekhof W."/>
            <person name="Rymarquis L."/>
            <person name="Schroda M."/>
            <person name="Stern D."/>
            <person name="Umen J."/>
            <person name="Willows R."/>
            <person name="Wilson N."/>
            <person name="Zimmer S.L."/>
            <person name="Allmer J."/>
            <person name="Balk J."/>
            <person name="Bisova K."/>
            <person name="Chen C.J."/>
            <person name="Elias M."/>
            <person name="Gendler K."/>
            <person name="Hauser C."/>
            <person name="Lamb M.R."/>
            <person name="Ledford H."/>
            <person name="Long J.C."/>
            <person name="Minagawa J."/>
            <person name="Page M.D."/>
            <person name="Pan J."/>
            <person name="Pootakham W."/>
            <person name="Roje S."/>
            <person name="Rose A."/>
            <person name="Stahlberg E."/>
            <person name="Terauchi A.M."/>
            <person name="Yang P."/>
            <person name="Ball S."/>
            <person name="Bowler C."/>
            <person name="Dieckmann C.L."/>
            <person name="Gladyshev V.N."/>
            <person name="Green P."/>
            <person name="Jorgensen R."/>
            <person name="Mayfield S."/>
            <person name="Mueller-Roeber B."/>
            <person name="Rajamani S."/>
            <person name="Sayre R.T."/>
            <person name="Brokstein P."/>
            <person name="Dubchak I."/>
            <person name="Goodstein D."/>
            <person name="Hornick L."/>
            <person name="Huang Y.W."/>
            <person name="Jhaveri J."/>
            <person name="Luo Y."/>
            <person name="Martinez D."/>
            <person name="Ngau W.C."/>
            <person name="Otillar B."/>
            <person name="Poliakov A."/>
            <person name="Porter A."/>
            <person name="Szajkowski L."/>
            <person name="Werner G."/>
            <person name="Zhou K."/>
            <person name="Grigoriev I.V."/>
            <person name="Rokhsar D.S."/>
            <person name="Grossman A.R."/>
        </authorList>
    </citation>
    <scope>NUCLEOTIDE SEQUENCE [LARGE SCALE GENOMIC DNA]</scope>
    <source>
        <strain evidence="3">CC-503</strain>
    </source>
</reference>
<keyword evidence="1" id="KW-1133">Transmembrane helix</keyword>
<dbReference type="PANTHER" id="PTHR33129">
    <property type="entry name" value="PROTEIN KINASE DOMAIN-CONTAINING PROTEIN-RELATED"/>
    <property type="match status" value="1"/>
</dbReference>
<dbReference type="OrthoDB" id="544992at2759"/>
<dbReference type="InterPro" id="IPR052980">
    <property type="entry name" value="Crinkler_effector"/>
</dbReference>
<organism evidence="2 3">
    <name type="scientific">Chlamydomonas reinhardtii</name>
    <name type="common">Chlamydomonas smithii</name>
    <dbReference type="NCBI Taxonomy" id="3055"/>
    <lineage>
        <taxon>Eukaryota</taxon>
        <taxon>Viridiplantae</taxon>
        <taxon>Chlorophyta</taxon>
        <taxon>core chlorophytes</taxon>
        <taxon>Chlorophyceae</taxon>
        <taxon>CS clade</taxon>
        <taxon>Chlamydomonadales</taxon>
        <taxon>Chlamydomonadaceae</taxon>
        <taxon>Chlamydomonas</taxon>
    </lineage>
</organism>
<dbReference type="GeneID" id="66052730"/>
<name>A0A2K3DW07_CHLRE</name>
<proteinExistence type="predicted"/>
<dbReference type="AlphaFoldDB" id="A0A2K3DW07"/>
<dbReference type="Proteomes" id="UP000006906">
    <property type="component" value="Chromosome 3"/>
</dbReference>
<dbReference type="InterPro" id="IPR027417">
    <property type="entry name" value="P-loop_NTPase"/>
</dbReference>
<dbReference type="ExpressionAtlas" id="A0A2K3DW07">
    <property type="expression patterns" value="baseline and differential"/>
</dbReference>
<dbReference type="PaxDb" id="3055-EDP00116"/>
<protein>
    <submittedName>
        <fullName evidence="2">Uncharacterized protein</fullName>
    </submittedName>
</protein>
<dbReference type="InParanoid" id="A0A2K3DW07"/>
<accession>A0A2K3DW07</accession>
<dbReference type="KEGG" id="cre:CHLRE_03g155950v5"/>
<keyword evidence="3" id="KW-1185">Reference proteome</keyword>
<dbReference type="SUPFAM" id="SSF52540">
    <property type="entry name" value="P-loop containing nucleoside triphosphate hydrolases"/>
    <property type="match status" value="1"/>
</dbReference>
<evidence type="ECO:0000313" key="2">
    <source>
        <dbReference type="EMBL" id="PNW84718.1"/>
    </source>
</evidence>
<feature type="transmembrane region" description="Helical" evidence="1">
    <location>
        <begin position="38"/>
        <end position="62"/>
    </location>
</feature>
<keyword evidence="1" id="KW-0812">Transmembrane</keyword>
<dbReference type="EMBL" id="CM008964">
    <property type="protein sequence ID" value="PNW84718.1"/>
    <property type="molecule type" value="Genomic_DNA"/>
</dbReference>
<gene>
    <name evidence="2" type="ORF">CHLRE_03g155950v5</name>
</gene>